<keyword evidence="2" id="KW-1185">Reference proteome</keyword>
<dbReference type="AlphaFoldDB" id="A0A8H6C5T8"/>
<comment type="caution">
    <text evidence="1">The sequence shown here is derived from an EMBL/GenBank/DDBJ whole genome shotgun (WGS) entry which is preliminary data.</text>
</comment>
<evidence type="ECO:0000313" key="2">
    <source>
        <dbReference type="Proteomes" id="UP000593566"/>
    </source>
</evidence>
<dbReference type="GeneID" id="59335088"/>
<accession>A0A8H6C5T8</accession>
<organism evidence="1 2">
    <name type="scientific">Letharia lupina</name>
    <dbReference type="NCBI Taxonomy" id="560253"/>
    <lineage>
        <taxon>Eukaryota</taxon>
        <taxon>Fungi</taxon>
        <taxon>Dikarya</taxon>
        <taxon>Ascomycota</taxon>
        <taxon>Pezizomycotina</taxon>
        <taxon>Lecanoromycetes</taxon>
        <taxon>OSLEUM clade</taxon>
        <taxon>Lecanoromycetidae</taxon>
        <taxon>Lecanorales</taxon>
        <taxon>Lecanorineae</taxon>
        <taxon>Parmeliaceae</taxon>
        <taxon>Letharia</taxon>
    </lineage>
</organism>
<dbReference type="Gene3D" id="3.40.50.720">
    <property type="entry name" value="NAD(P)-binding Rossmann-like Domain"/>
    <property type="match status" value="1"/>
</dbReference>
<evidence type="ECO:0000313" key="1">
    <source>
        <dbReference type="EMBL" id="KAF6217585.1"/>
    </source>
</evidence>
<dbReference type="EMBL" id="JACCJB010000026">
    <property type="protein sequence ID" value="KAF6217585.1"/>
    <property type="molecule type" value="Genomic_DNA"/>
</dbReference>
<name>A0A8H6C5T8_9LECA</name>
<dbReference type="RefSeq" id="XP_037147020.1">
    <property type="nucleotide sequence ID" value="XM_037297584.1"/>
</dbReference>
<gene>
    <name evidence="1" type="ORF">HO133_006687</name>
</gene>
<reference evidence="1 2" key="1">
    <citation type="journal article" date="2020" name="Genomics">
        <title>Complete, high-quality genomes from long-read metagenomic sequencing of two wolf lichen thalli reveals enigmatic genome architecture.</title>
        <authorList>
            <person name="McKenzie S.K."/>
            <person name="Walston R.F."/>
            <person name="Allen J.L."/>
        </authorList>
    </citation>
    <scope>NUCLEOTIDE SEQUENCE [LARGE SCALE GENOMIC DNA]</scope>
    <source>
        <strain evidence="1">WasteWater1</strain>
    </source>
</reference>
<proteinExistence type="predicted"/>
<protein>
    <submittedName>
        <fullName evidence="1">Uncharacterized protein</fullName>
    </submittedName>
</protein>
<sequence>MTPEMREEGIQTIETNTGRPFSASELKTIEQGCSTTLVAALDPTLPSGSFLGDCIVAAPEVYARDQEKAELLWALSERLVGQTFEW</sequence>
<dbReference type="Proteomes" id="UP000593566">
    <property type="component" value="Unassembled WGS sequence"/>
</dbReference>